<evidence type="ECO:0000256" key="4">
    <source>
        <dbReference type="ARBA" id="ARBA00022692"/>
    </source>
</evidence>
<dbReference type="PANTHER" id="PTHR30193">
    <property type="entry name" value="ABC TRANSPORTER PERMEASE PROTEIN"/>
    <property type="match status" value="1"/>
</dbReference>
<evidence type="ECO:0000256" key="7">
    <source>
        <dbReference type="RuleBase" id="RU363032"/>
    </source>
</evidence>
<dbReference type="PROSITE" id="PS50928">
    <property type="entry name" value="ABC_TM1"/>
    <property type="match status" value="1"/>
</dbReference>
<dbReference type="Pfam" id="PF00528">
    <property type="entry name" value="BPD_transp_1"/>
    <property type="match status" value="1"/>
</dbReference>
<keyword evidence="2 7" id="KW-0813">Transport</keyword>
<protein>
    <submittedName>
        <fullName evidence="9">Sugar ABC transporter permease</fullName>
    </submittedName>
</protein>
<name>A0A7V0QRQ2_UNCAE</name>
<comment type="subcellular location">
    <subcellularLocation>
        <location evidence="1 7">Cell membrane</location>
        <topology evidence="1 7">Multi-pass membrane protein</topology>
    </subcellularLocation>
</comment>
<dbReference type="SUPFAM" id="SSF161098">
    <property type="entry name" value="MetI-like"/>
    <property type="match status" value="1"/>
</dbReference>
<gene>
    <name evidence="9" type="ORF">ENG47_07015</name>
</gene>
<evidence type="ECO:0000313" key="9">
    <source>
        <dbReference type="EMBL" id="HDN85485.1"/>
    </source>
</evidence>
<feature type="transmembrane region" description="Helical" evidence="7">
    <location>
        <begin position="157"/>
        <end position="176"/>
    </location>
</feature>
<keyword evidence="6 7" id="KW-0472">Membrane</keyword>
<organism evidence="9">
    <name type="scientific">Aerophobetes bacterium</name>
    <dbReference type="NCBI Taxonomy" id="2030807"/>
    <lineage>
        <taxon>Bacteria</taxon>
        <taxon>Candidatus Aerophobota</taxon>
    </lineage>
</organism>
<dbReference type="CDD" id="cd06261">
    <property type="entry name" value="TM_PBP2"/>
    <property type="match status" value="1"/>
</dbReference>
<feature type="transmembrane region" description="Helical" evidence="7">
    <location>
        <begin position="72"/>
        <end position="93"/>
    </location>
</feature>
<dbReference type="EMBL" id="DRBC01000427">
    <property type="protein sequence ID" value="HDN85485.1"/>
    <property type="molecule type" value="Genomic_DNA"/>
</dbReference>
<keyword evidence="5 7" id="KW-1133">Transmembrane helix</keyword>
<evidence type="ECO:0000256" key="6">
    <source>
        <dbReference type="ARBA" id="ARBA00023136"/>
    </source>
</evidence>
<evidence type="ECO:0000256" key="2">
    <source>
        <dbReference type="ARBA" id="ARBA00022448"/>
    </source>
</evidence>
<evidence type="ECO:0000259" key="8">
    <source>
        <dbReference type="PROSITE" id="PS50928"/>
    </source>
</evidence>
<dbReference type="GO" id="GO:0055085">
    <property type="term" value="P:transmembrane transport"/>
    <property type="evidence" value="ECO:0007669"/>
    <property type="project" value="InterPro"/>
</dbReference>
<comment type="caution">
    <text evidence="9">The sequence shown here is derived from an EMBL/GenBank/DDBJ whole genome shotgun (WGS) entry which is preliminary data.</text>
</comment>
<feature type="non-terminal residue" evidence="9">
    <location>
        <position position="290"/>
    </location>
</feature>
<feature type="transmembrane region" description="Helical" evidence="7">
    <location>
        <begin position="258"/>
        <end position="280"/>
    </location>
</feature>
<dbReference type="GO" id="GO:0005886">
    <property type="term" value="C:plasma membrane"/>
    <property type="evidence" value="ECO:0007669"/>
    <property type="project" value="UniProtKB-SubCell"/>
</dbReference>
<evidence type="ECO:0000256" key="3">
    <source>
        <dbReference type="ARBA" id="ARBA00022475"/>
    </source>
</evidence>
<reference evidence="9" key="1">
    <citation type="journal article" date="2020" name="mSystems">
        <title>Genome- and Community-Level Interaction Insights into Carbon Utilization and Element Cycling Functions of Hydrothermarchaeota in Hydrothermal Sediment.</title>
        <authorList>
            <person name="Zhou Z."/>
            <person name="Liu Y."/>
            <person name="Xu W."/>
            <person name="Pan J."/>
            <person name="Luo Z.H."/>
            <person name="Li M."/>
        </authorList>
    </citation>
    <scope>NUCLEOTIDE SEQUENCE [LARGE SCALE GENOMIC DNA]</scope>
    <source>
        <strain evidence="9">HyVt-219</strain>
    </source>
</reference>
<evidence type="ECO:0000256" key="1">
    <source>
        <dbReference type="ARBA" id="ARBA00004651"/>
    </source>
</evidence>
<dbReference type="Gene3D" id="1.10.3720.10">
    <property type="entry name" value="MetI-like"/>
    <property type="match status" value="1"/>
</dbReference>
<comment type="similarity">
    <text evidence="7">Belongs to the binding-protein-dependent transport system permease family.</text>
</comment>
<dbReference type="InterPro" id="IPR000515">
    <property type="entry name" value="MetI-like"/>
</dbReference>
<proteinExistence type="inferred from homology"/>
<dbReference type="AlphaFoldDB" id="A0A7V0QRQ2"/>
<sequence>MRQRRKNLRNGLLFVMPWLIGFSFFLAYPTIASLYYSLSVYDMFTPPKWNGFGNYWELFHDPIFWISLSNTFYYAIFAIPLGQVIALLLALLLNTKVKAMPVFRTIYFLPTIVPPVVIAILWLWIFNTRYGVLNALLAGIGIRGPNWLGDPAWAKPALILMSFWTVGQPMIIYLAGLQDVPQQLYEAAELDGANWWQKTLRITLPMVSPAMLLNVIIGLIWAMQIFTLPYIMTGGGPMRATTFYALYLYENAFQFFKMGYASAMAWLLFIIILTCTLIIFKISSKKIYYA</sequence>
<feature type="transmembrane region" description="Helical" evidence="7">
    <location>
        <begin position="211"/>
        <end position="232"/>
    </location>
</feature>
<keyword evidence="4 7" id="KW-0812">Transmembrane</keyword>
<feature type="transmembrane region" description="Helical" evidence="7">
    <location>
        <begin position="12"/>
        <end position="36"/>
    </location>
</feature>
<dbReference type="InterPro" id="IPR035906">
    <property type="entry name" value="MetI-like_sf"/>
</dbReference>
<accession>A0A7V0QRQ2</accession>
<dbReference type="InterPro" id="IPR051393">
    <property type="entry name" value="ABC_transporter_permease"/>
</dbReference>
<evidence type="ECO:0000256" key="5">
    <source>
        <dbReference type="ARBA" id="ARBA00022989"/>
    </source>
</evidence>
<feature type="domain" description="ABC transmembrane type-1" evidence="8">
    <location>
        <begin position="68"/>
        <end position="279"/>
    </location>
</feature>
<keyword evidence="3" id="KW-1003">Cell membrane</keyword>
<dbReference type="PANTHER" id="PTHR30193:SF1">
    <property type="entry name" value="ABC TRANSPORTER PERMEASE PROTEIN YESP-RELATED"/>
    <property type="match status" value="1"/>
</dbReference>
<feature type="transmembrane region" description="Helical" evidence="7">
    <location>
        <begin position="105"/>
        <end position="125"/>
    </location>
</feature>
<dbReference type="Proteomes" id="UP000885660">
    <property type="component" value="Unassembled WGS sequence"/>
</dbReference>